<proteinExistence type="predicted"/>
<dbReference type="GO" id="GO:0051287">
    <property type="term" value="F:NAD binding"/>
    <property type="evidence" value="ECO:0007669"/>
    <property type="project" value="InterPro"/>
</dbReference>
<dbReference type="KEGG" id="mmob:F6R98_17030"/>
<dbReference type="GO" id="GO:0016651">
    <property type="term" value="F:oxidoreductase activity, acting on NAD(P)H"/>
    <property type="evidence" value="ECO:0007669"/>
    <property type="project" value="InterPro"/>
</dbReference>
<feature type="domain" description="NADH-quinone oxidoreductase subunit D" evidence="5">
    <location>
        <begin position="240"/>
        <end position="396"/>
    </location>
</feature>
<keyword evidence="2" id="KW-0520">NAD</keyword>
<dbReference type="AlphaFoldDB" id="A0A5Q0BU23"/>
<evidence type="ECO:0000313" key="7">
    <source>
        <dbReference type="Proteomes" id="UP000325755"/>
    </source>
</evidence>
<sequence>MNFRFVALWVEDGEDSFTLTACLEKQADYILLRCFVPGEIAEAPSFTPYFPAADRMERHATDLFGIRFPDHPDPRRWTRHQAWSERQFPLRKNFPVSGTPLPLTPPDHNYPFIGAQGNGVYEIPVGPVHAGTIEPGHFRFLAVGETVLNLEEHLGYVHKGIEKIAEGRDPQGLARLAGRVSGDATVAHAWAACMAMENAAGITVPARAVFLRAIFAERERIANHLGDIGGICNDVGFAFANYQFSRLREIWQRDNYAWFGHRFLMDAVVPGGVAKNIDEKIVDAMRSALLRLRGELDELRPILENNGSLQDRLVTAGYLSQELAQAFACVGYMARASGVDYDVRRDAPYPPYDAFPTKAVCSADGDVAARLHVRYEDIYAALDLLERLLASLPRQREILAAWHVPPAGAEGIGILESWRGELLCHVRFGENNRIARYYPRDPSVLNWPSLEKLIHNNIVPDFPLCNKSVNASYSGQDL</sequence>
<keyword evidence="7" id="KW-1185">Reference proteome</keyword>
<accession>A0A5Q0BU23</accession>
<dbReference type="PANTHER" id="PTHR43485:SF1">
    <property type="entry name" value="FORMATE HYDROGENLYASE SUBUNIT 5-RELATED"/>
    <property type="match status" value="1"/>
</dbReference>
<dbReference type="FunCoup" id="A0A5Q0BU23">
    <property type="interactions" value="66"/>
</dbReference>
<dbReference type="InParanoid" id="A0A5Q0BU23"/>
<evidence type="ECO:0000259" key="4">
    <source>
        <dbReference type="Pfam" id="PF00329"/>
    </source>
</evidence>
<dbReference type="GO" id="GO:0048038">
    <property type="term" value="F:quinone binding"/>
    <property type="evidence" value="ECO:0007669"/>
    <property type="project" value="InterPro"/>
</dbReference>
<reference evidence="6 7" key="1">
    <citation type="submission" date="2019-09" db="EMBL/GenBank/DDBJ databases">
        <title>Ecophysiology of the spiral-shaped methanotroph Methylospira mobilis as revealed by the complete genome sequence.</title>
        <authorList>
            <person name="Oshkin I.Y."/>
            <person name="Dedysh S.N."/>
            <person name="Miroshnikov K."/>
            <person name="Danilova O.V."/>
            <person name="Hakobyan A."/>
            <person name="Liesack W."/>
        </authorList>
    </citation>
    <scope>NUCLEOTIDE SEQUENCE [LARGE SCALE GENOMIC DNA]</scope>
    <source>
        <strain evidence="6 7">Shm1</strain>
    </source>
</reference>
<gene>
    <name evidence="6" type="ORF">F6R98_17030</name>
</gene>
<dbReference type="GO" id="GO:0008137">
    <property type="term" value="F:NADH dehydrogenase (ubiquinone) activity"/>
    <property type="evidence" value="ECO:0007669"/>
    <property type="project" value="InterPro"/>
</dbReference>
<organism evidence="6 7">
    <name type="scientific">Candidatus Methylospira mobilis</name>
    <dbReference type="NCBI Taxonomy" id="1808979"/>
    <lineage>
        <taxon>Bacteria</taxon>
        <taxon>Pseudomonadati</taxon>
        <taxon>Pseudomonadota</taxon>
        <taxon>Gammaproteobacteria</taxon>
        <taxon>Methylococcales</taxon>
        <taxon>Methylococcaceae</taxon>
        <taxon>Candidatus Methylospira</taxon>
    </lineage>
</organism>
<dbReference type="GO" id="GO:0016151">
    <property type="term" value="F:nickel cation binding"/>
    <property type="evidence" value="ECO:0007669"/>
    <property type="project" value="InterPro"/>
</dbReference>
<dbReference type="PANTHER" id="PTHR43485">
    <property type="entry name" value="HYDROGENASE-4 COMPONENT G"/>
    <property type="match status" value="1"/>
</dbReference>
<evidence type="ECO:0000259" key="5">
    <source>
        <dbReference type="Pfam" id="PF00346"/>
    </source>
</evidence>
<dbReference type="InterPro" id="IPR001268">
    <property type="entry name" value="NADH_UbQ_OxRdtase_30kDa_su"/>
</dbReference>
<feature type="domain" description="NADH:ubiquinone oxidoreductase 30kDa subunit" evidence="4">
    <location>
        <begin position="14"/>
        <end position="99"/>
    </location>
</feature>
<dbReference type="Pfam" id="PF00374">
    <property type="entry name" value="NiFeSe_Hases"/>
    <property type="match status" value="1"/>
</dbReference>
<dbReference type="Pfam" id="PF00346">
    <property type="entry name" value="Complex1_49kDa"/>
    <property type="match status" value="1"/>
</dbReference>
<dbReference type="InterPro" id="IPR001135">
    <property type="entry name" value="NADH_Q_OxRdtase_suD"/>
</dbReference>
<evidence type="ECO:0000256" key="3">
    <source>
        <dbReference type="PIRSR" id="PIRSR601501-1"/>
    </source>
</evidence>
<dbReference type="InterPro" id="IPR001501">
    <property type="entry name" value="Ni-dep_hyd_lsu"/>
</dbReference>
<keyword evidence="3" id="KW-0479">Metal-binding</keyword>
<name>A0A5Q0BU23_9GAMM</name>
<evidence type="ECO:0000256" key="2">
    <source>
        <dbReference type="ARBA" id="ARBA00023027"/>
    </source>
</evidence>
<dbReference type="Pfam" id="PF00329">
    <property type="entry name" value="Complex1_30kDa"/>
    <property type="match status" value="1"/>
</dbReference>
<dbReference type="Gene3D" id="3.30.460.80">
    <property type="entry name" value="NADH:ubiquinone oxidoreductase, 30kDa subunit"/>
    <property type="match status" value="1"/>
</dbReference>
<dbReference type="SUPFAM" id="SSF143243">
    <property type="entry name" value="Nqo5-like"/>
    <property type="match status" value="1"/>
</dbReference>
<evidence type="ECO:0000256" key="1">
    <source>
        <dbReference type="ARBA" id="ARBA00023002"/>
    </source>
</evidence>
<dbReference type="Proteomes" id="UP000325755">
    <property type="component" value="Chromosome"/>
</dbReference>
<dbReference type="SUPFAM" id="SSF56762">
    <property type="entry name" value="HydB/Nqo4-like"/>
    <property type="match status" value="1"/>
</dbReference>
<keyword evidence="3" id="KW-0460">Magnesium</keyword>
<dbReference type="Gene3D" id="1.10.645.10">
    <property type="entry name" value="Cytochrome-c3 Hydrogenase, chain B"/>
    <property type="match status" value="1"/>
</dbReference>
<evidence type="ECO:0000313" key="6">
    <source>
        <dbReference type="EMBL" id="QFY45166.1"/>
    </source>
</evidence>
<dbReference type="InterPro" id="IPR037232">
    <property type="entry name" value="NADH_quin_OxRdtase_su_C/D-like"/>
</dbReference>
<feature type="binding site" evidence="3">
    <location>
        <position position="162"/>
    </location>
    <ligand>
        <name>Mg(2+)</name>
        <dbReference type="ChEBI" id="CHEBI:18420"/>
    </ligand>
</feature>
<dbReference type="EMBL" id="CP044205">
    <property type="protein sequence ID" value="QFY45166.1"/>
    <property type="molecule type" value="Genomic_DNA"/>
</dbReference>
<keyword evidence="1" id="KW-0560">Oxidoreductase</keyword>
<dbReference type="InterPro" id="IPR029014">
    <property type="entry name" value="NiFe-Hase_large"/>
</dbReference>
<protein>
    <submittedName>
        <fullName evidence="6">Ni,Fe-hydrogenase III large subunit</fullName>
    </submittedName>
</protein>
<dbReference type="OrthoDB" id="9801496at2"/>
<dbReference type="InterPro" id="IPR052197">
    <property type="entry name" value="ComplexI_49kDa-like"/>
</dbReference>